<dbReference type="AlphaFoldDB" id="A0A3L6L2S1"/>
<comment type="subcellular location">
    <subcellularLocation>
        <location evidence="1">Cell projection</location>
        <location evidence="1">Cilium</location>
    </subcellularLocation>
    <subcellularLocation>
        <location evidence="2">Cytoplasm</location>
    </subcellularLocation>
</comment>
<keyword evidence="3" id="KW-0963">Cytoplasm</keyword>
<feature type="domain" description="HYDIN/VesB/CFA65-like Ig-like" evidence="7">
    <location>
        <begin position="694"/>
        <end position="785"/>
    </location>
</feature>
<accession>A0A3L6L2S1</accession>
<dbReference type="InterPro" id="IPR053879">
    <property type="entry name" value="HYDIN_VesB_CFA65-like_Ig"/>
</dbReference>
<dbReference type="Pfam" id="PF24798">
    <property type="entry name" value="Ig-CFAP74_4th"/>
    <property type="match status" value="1"/>
</dbReference>
<dbReference type="Pfam" id="PF24771">
    <property type="entry name" value="Ig_CFAP74_1st"/>
    <property type="match status" value="1"/>
</dbReference>
<name>A0A3L6L2S1_9TRYP</name>
<feature type="region of interest" description="Disordered" evidence="6">
    <location>
        <begin position="561"/>
        <end position="592"/>
    </location>
</feature>
<dbReference type="EMBL" id="QSBY01000010">
    <property type="protein sequence ID" value="RHW69517.1"/>
    <property type="molecule type" value="Genomic_DNA"/>
</dbReference>
<evidence type="ECO:0000256" key="1">
    <source>
        <dbReference type="ARBA" id="ARBA00004138"/>
    </source>
</evidence>
<gene>
    <name evidence="10" type="ORF">DPX39_100141700</name>
</gene>
<dbReference type="Pfam" id="PF22544">
    <property type="entry name" value="HYDIN_VesB_CFA65-like_Ig"/>
    <property type="match status" value="1"/>
</dbReference>
<dbReference type="PANTHER" id="PTHR22538">
    <property type="entry name" value="CILIA- AND FLAGELLA-ASSOCIATED PROTEIN 74"/>
    <property type="match status" value="1"/>
</dbReference>
<evidence type="ECO:0000259" key="7">
    <source>
        <dbReference type="Pfam" id="PF22544"/>
    </source>
</evidence>
<sequence length="1046" mass="115659">MDFIAFKDGGLRDDRYRIVDEVEERLPDRPKVNHRQRCVKDYGLTCAQQQDRSQAEGLFTVTPRTVDFRDIVVGQTYTKKVTLTNCTNKLYAFRILPVSPKYKEVLQYEYRLPPKLPSGLSWSVNIRFTPSKEDDLETTIVFRTEQGVFVVPVRAFRRKSVVSASPDKLDYGCVIFGEKLSKRVTLRNDGALAATVSVGGSVRDWTDVLHKNPINGKEESVVVFNPAGYTLTIEPYSASYFDVIFSPHEDVVIDGDIEIRYDVDGSAAVKKIQVRGTGGSLPVHVSSAAEIDFEWCFFETTYCEKITIQNTTNVLTTVIPEVPPTLSSSLSFSPKSVCVQAKSTSEICVFFTPQRGLGHTVQSVILMSVREQKTPLSVKLNARLTERGFGVSTNELHFGSRSICEEIVQPLRVENLSDLPQTLGFLTLPDNVKVAPYPIVTLLPKEVMEFKVGVRPPTLGQFTHVVNITNEYDVSRAIQLTGCGCEYPVRFSKSCIDLPACPLGGEINYSVTLQNNGNAQQSFFISSPLEYLRASPSFGTLQGGEHCPIVVFFAPLAQPSTPPLEETMPRPSTKRISRRGREREHTPPLENVTDSEEACLNELYKAWECNSSGEGWSRHSSFFLKCVVGEAASEQVVMLQINCVVVKPTLSVSLVSRVHQKAVLRKASKRGAKKNERRGAEQSLTLEISPSAVKQSVDFGKVPLNSRVERVFLLRYTGEGSMYLQMRPVAAYSPFFVSKPPQFILSHDEECAVTVCFTPAECGYYREEVVFSSACSNDVTLSLQGSCEPADLLITGDRELGEQTKSIEVIVLEPAQVGQESRQQLFFHNMSNLPLEVNVAFITGEGKTPAWPEGCSFTFESDQFVIPGRTKVPKTIVFTPQVVGMVSLHLRVSDGSSVQTILVEGRGCDLPVFLTFPSCKELAAGESAPYTGFRKNPFPETGASAIDPVRLYFAAEQTRSISVGSLKAGSSFECIVGGWSETFTENGWKLEPLKITGPAGSHGTFTVSYNPRRDHTDVSFCTFSLAIKCALVPEERVYHVQCTGTA</sequence>
<dbReference type="Pfam" id="PF24778">
    <property type="entry name" value="Ig-CFAP74_3rd"/>
    <property type="match status" value="1"/>
</dbReference>
<evidence type="ECO:0000256" key="2">
    <source>
        <dbReference type="ARBA" id="ARBA00004496"/>
    </source>
</evidence>
<dbReference type="GO" id="GO:0005737">
    <property type="term" value="C:cytoplasm"/>
    <property type="evidence" value="ECO:0007669"/>
    <property type="project" value="UniProtKB-SubCell"/>
</dbReference>
<dbReference type="InterPro" id="IPR056307">
    <property type="entry name" value="Ig-CFAP74_3rd"/>
</dbReference>
<protein>
    <submittedName>
        <fullName evidence="10">Flagellar-associated PapD-like</fullName>
    </submittedName>
</protein>
<evidence type="ECO:0000256" key="6">
    <source>
        <dbReference type="SAM" id="MobiDB-lite"/>
    </source>
</evidence>
<evidence type="ECO:0000259" key="8">
    <source>
        <dbReference type="Pfam" id="PF24778"/>
    </source>
</evidence>
<dbReference type="GO" id="GO:0005929">
    <property type="term" value="C:cilium"/>
    <property type="evidence" value="ECO:0007669"/>
    <property type="project" value="UniProtKB-SubCell"/>
</dbReference>
<evidence type="ECO:0000256" key="4">
    <source>
        <dbReference type="ARBA" id="ARBA00023069"/>
    </source>
</evidence>
<organism evidence="10 11">
    <name type="scientific">Trypanosoma brucei equiperdum</name>
    <dbReference type="NCBI Taxonomy" id="630700"/>
    <lineage>
        <taxon>Eukaryota</taxon>
        <taxon>Discoba</taxon>
        <taxon>Euglenozoa</taxon>
        <taxon>Kinetoplastea</taxon>
        <taxon>Metakinetoplastina</taxon>
        <taxon>Trypanosomatida</taxon>
        <taxon>Trypanosomatidae</taxon>
        <taxon>Trypanosoma</taxon>
    </lineage>
</organism>
<dbReference type="Proteomes" id="UP000266743">
    <property type="component" value="Chromosome 10"/>
</dbReference>
<evidence type="ECO:0000256" key="3">
    <source>
        <dbReference type="ARBA" id="ARBA00022490"/>
    </source>
</evidence>
<comment type="caution">
    <text evidence="10">The sequence shown here is derived from an EMBL/GenBank/DDBJ whole genome shotgun (WGS) entry which is preliminary data.</text>
</comment>
<feature type="domain" description="CFAP74 fourth Ig-like" evidence="9">
    <location>
        <begin position="392"/>
        <end position="484"/>
    </location>
</feature>
<evidence type="ECO:0000313" key="10">
    <source>
        <dbReference type="EMBL" id="RHW69517.1"/>
    </source>
</evidence>
<keyword evidence="4" id="KW-0969">Cilium</keyword>
<dbReference type="PANTHER" id="PTHR22538:SF0">
    <property type="entry name" value="CILIA- AND FLAGELLA-ASSOCIATED PROTEIN 74"/>
    <property type="match status" value="1"/>
</dbReference>
<evidence type="ECO:0000256" key="5">
    <source>
        <dbReference type="ARBA" id="ARBA00023273"/>
    </source>
</evidence>
<keyword evidence="10" id="KW-0282">Flagellum</keyword>
<feature type="domain" description="CFAP74 third Ig-like" evidence="8">
    <location>
        <begin position="289"/>
        <end position="383"/>
    </location>
</feature>
<evidence type="ECO:0000313" key="11">
    <source>
        <dbReference type="Proteomes" id="UP000266743"/>
    </source>
</evidence>
<keyword evidence="5" id="KW-0966">Cell projection</keyword>
<evidence type="ECO:0000259" key="9">
    <source>
        <dbReference type="Pfam" id="PF24798"/>
    </source>
</evidence>
<proteinExistence type="predicted"/>
<dbReference type="InterPro" id="IPR013783">
    <property type="entry name" value="Ig-like_fold"/>
</dbReference>
<reference evidence="10 11" key="1">
    <citation type="submission" date="2018-09" db="EMBL/GenBank/DDBJ databases">
        <title>whole genome sequence of T. equiperdum IVM-t1 strain.</title>
        <authorList>
            <person name="Suganuma K."/>
        </authorList>
    </citation>
    <scope>NUCLEOTIDE SEQUENCE [LARGE SCALE GENOMIC DNA]</scope>
    <source>
        <strain evidence="10 11">IVM-t1</strain>
    </source>
</reference>
<dbReference type="InterPro" id="IPR056310">
    <property type="entry name" value="Ig-CFAP74_4th"/>
</dbReference>
<dbReference type="Gene3D" id="2.60.40.10">
    <property type="entry name" value="Immunoglobulins"/>
    <property type="match status" value="7"/>
</dbReference>